<keyword evidence="2" id="KW-1185">Reference proteome</keyword>
<dbReference type="AlphaFoldDB" id="A0A392RJD2"/>
<evidence type="ECO:0000313" key="1">
    <source>
        <dbReference type="EMBL" id="MCI36698.1"/>
    </source>
</evidence>
<protein>
    <submittedName>
        <fullName evidence="1">Uncharacterized protein</fullName>
    </submittedName>
</protein>
<reference evidence="1 2" key="1">
    <citation type="journal article" date="2018" name="Front. Plant Sci.">
        <title>Red Clover (Trifolium pratense) and Zigzag Clover (T. medium) - A Picture of Genomic Similarities and Differences.</title>
        <authorList>
            <person name="Dluhosova J."/>
            <person name="Istvanek J."/>
            <person name="Nedelnik J."/>
            <person name="Repkova J."/>
        </authorList>
    </citation>
    <scope>NUCLEOTIDE SEQUENCE [LARGE SCALE GENOMIC DNA]</scope>
    <source>
        <strain evidence="2">cv. 10/8</strain>
        <tissue evidence="1">Leaf</tissue>
    </source>
</reference>
<proteinExistence type="predicted"/>
<dbReference type="Proteomes" id="UP000265520">
    <property type="component" value="Unassembled WGS sequence"/>
</dbReference>
<organism evidence="1 2">
    <name type="scientific">Trifolium medium</name>
    <dbReference type="NCBI Taxonomy" id="97028"/>
    <lineage>
        <taxon>Eukaryota</taxon>
        <taxon>Viridiplantae</taxon>
        <taxon>Streptophyta</taxon>
        <taxon>Embryophyta</taxon>
        <taxon>Tracheophyta</taxon>
        <taxon>Spermatophyta</taxon>
        <taxon>Magnoliopsida</taxon>
        <taxon>eudicotyledons</taxon>
        <taxon>Gunneridae</taxon>
        <taxon>Pentapetalae</taxon>
        <taxon>rosids</taxon>
        <taxon>fabids</taxon>
        <taxon>Fabales</taxon>
        <taxon>Fabaceae</taxon>
        <taxon>Papilionoideae</taxon>
        <taxon>50 kb inversion clade</taxon>
        <taxon>NPAAA clade</taxon>
        <taxon>Hologalegina</taxon>
        <taxon>IRL clade</taxon>
        <taxon>Trifolieae</taxon>
        <taxon>Trifolium</taxon>
    </lineage>
</organism>
<comment type="caution">
    <text evidence="1">The sequence shown here is derived from an EMBL/GenBank/DDBJ whole genome shotgun (WGS) entry which is preliminary data.</text>
</comment>
<name>A0A392RJD2_9FABA</name>
<dbReference type="EMBL" id="LXQA010236546">
    <property type="protein sequence ID" value="MCI36698.1"/>
    <property type="molecule type" value="Genomic_DNA"/>
</dbReference>
<feature type="non-terminal residue" evidence="1">
    <location>
        <position position="1"/>
    </location>
</feature>
<sequence length="43" mass="4563">RSLLLRDRELVSSDNFLGWVGVCTGGLEPEGAFLIMGLGGDLV</sequence>
<evidence type="ECO:0000313" key="2">
    <source>
        <dbReference type="Proteomes" id="UP000265520"/>
    </source>
</evidence>
<accession>A0A392RJD2</accession>